<protein>
    <recommendedName>
        <fullName evidence="3">Calmodulin</fullName>
    </recommendedName>
</protein>
<feature type="non-terminal residue" evidence="1">
    <location>
        <position position="1"/>
    </location>
</feature>
<organism evidence="1 2">
    <name type="scientific">Durusdinium trenchii</name>
    <dbReference type="NCBI Taxonomy" id="1381693"/>
    <lineage>
        <taxon>Eukaryota</taxon>
        <taxon>Sar</taxon>
        <taxon>Alveolata</taxon>
        <taxon>Dinophyceae</taxon>
        <taxon>Suessiales</taxon>
        <taxon>Symbiodiniaceae</taxon>
        <taxon>Durusdinium</taxon>
    </lineage>
</organism>
<dbReference type="Proteomes" id="UP001642484">
    <property type="component" value="Unassembled WGS sequence"/>
</dbReference>
<proteinExistence type="predicted"/>
<comment type="caution">
    <text evidence="1">The sequence shown here is derived from an EMBL/GenBank/DDBJ whole genome shotgun (WGS) entry which is preliminary data.</text>
</comment>
<evidence type="ECO:0008006" key="3">
    <source>
        <dbReference type="Google" id="ProtNLM"/>
    </source>
</evidence>
<evidence type="ECO:0000313" key="2">
    <source>
        <dbReference type="Proteomes" id="UP001642484"/>
    </source>
</evidence>
<name>A0ABP0KX12_9DINO</name>
<gene>
    <name evidence="1" type="ORF">CCMP2556_LOCUS18090</name>
</gene>
<evidence type="ECO:0000313" key="1">
    <source>
        <dbReference type="EMBL" id="CAK9030934.1"/>
    </source>
</evidence>
<sequence length="374" mass="41551">DREGDVLASGANQWETDGRPDHFLFLDLGVEIDVCCLKLRCTGTHYDPKNITVMRGMTGIAEVVREHIKMASEAQRPPEALAVSADALLSRGTWAVMKRASLKSGPDGRDKHVHTLHISGGRSRFLQLIFHESWSSTGNIRLLQPLSIYGTRVPLKETRKTPLAIMFSERVLLDEAEMETRKLSRKFEIPLDDTHSVRREFLRFDVEKRGYLSYIDFKKVVKALTSRHAFCRADALLQETHLRALWNIVDKDGALAKFSRSCCVLDASLCHDMLAVLAVLEKPPARSLHSEKMVESVTEHFYASMGVNRLRGYLTTFGPGGLLESDEDEVAQGAEEMEKKMAAKKAVWLRASLVAATGKGRLAVGTGSADGDDG</sequence>
<accession>A0ABP0KX12</accession>
<reference evidence="1 2" key="1">
    <citation type="submission" date="2024-02" db="EMBL/GenBank/DDBJ databases">
        <authorList>
            <person name="Chen Y."/>
            <person name="Shah S."/>
            <person name="Dougan E. K."/>
            <person name="Thang M."/>
            <person name="Chan C."/>
        </authorList>
    </citation>
    <scope>NUCLEOTIDE SEQUENCE [LARGE SCALE GENOMIC DNA]</scope>
</reference>
<keyword evidence="2" id="KW-1185">Reference proteome</keyword>
<dbReference type="EMBL" id="CAXAMN010010136">
    <property type="protein sequence ID" value="CAK9030934.1"/>
    <property type="molecule type" value="Genomic_DNA"/>
</dbReference>